<dbReference type="AlphaFoldDB" id="A0A2U1V658"/>
<name>A0A2U1V658_9PROT</name>
<evidence type="ECO:0000313" key="1">
    <source>
        <dbReference type="EMBL" id="PWC29364.1"/>
    </source>
</evidence>
<reference evidence="2" key="1">
    <citation type="submission" date="2017-10" db="EMBL/GenBank/DDBJ databases">
        <authorList>
            <person name="Toshchakov S.V."/>
            <person name="Goeva M.A."/>
        </authorList>
    </citation>
    <scope>NUCLEOTIDE SEQUENCE [LARGE SCALE GENOMIC DNA]</scope>
    <source>
        <strain evidence="2">JR1/69-1-13</strain>
    </source>
</reference>
<sequence>MPHGGLARGALHEVAGVSVNVEHASADALLVAGILACAGESVLWASERFDLLAPGLAAVDQPPLTGPREILVEHG</sequence>
<proteinExistence type="predicted"/>
<organism evidence="1 2">
    <name type="scientific">Teichococcus aestuarii</name>
    <dbReference type="NCBI Taxonomy" id="568898"/>
    <lineage>
        <taxon>Bacteria</taxon>
        <taxon>Pseudomonadati</taxon>
        <taxon>Pseudomonadota</taxon>
        <taxon>Alphaproteobacteria</taxon>
        <taxon>Acetobacterales</taxon>
        <taxon>Roseomonadaceae</taxon>
        <taxon>Roseomonas</taxon>
    </lineage>
</organism>
<keyword evidence="2" id="KW-1185">Reference proteome</keyword>
<dbReference type="EMBL" id="PDOA01000004">
    <property type="protein sequence ID" value="PWC29364.1"/>
    <property type="molecule type" value="Genomic_DNA"/>
</dbReference>
<evidence type="ECO:0000313" key="2">
    <source>
        <dbReference type="Proteomes" id="UP000245048"/>
    </source>
</evidence>
<protein>
    <submittedName>
        <fullName evidence="1">Uncharacterized protein</fullName>
    </submittedName>
</protein>
<dbReference type="Proteomes" id="UP000245048">
    <property type="component" value="Unassembled WGS sequence"/>
</dbReference>
<comment type="caution">
    <text evidence="1">The sequence shown here is derived from an EMBL/GenBank/DDBJ whole genome shotgun (WGS) entry which is preliminary data.</text>
</comment>
<gene>
    <name evidence="1" type="ORF">CR165_09380</name>
</gene>
<accession>A0A2U1V658</accession>